<name>A0ACB9J817_9ASTR</name>
<evidence type="ECO:0000313" key="2">
    <source>
        <dbReference type="Proteomes" id="UP001056120"/>
    </source>
</evidence>
<gene>
    <name evidence="1" type="ORF">L1987_16185</name>
</gene>
<accession>A0ACB9J817</accession>
<reference evidence="1 2" key="2">
    <citation type="journal article" date="2022" name="Mol. Ecol. Resour.">
        <title>The genomes of chicory, endive, great burdock and yacon provide insights into Asteraceae paleo-polyploidization history and plant inulin production.</title>
        <authorList>
            <person name="Fan W."/>
            <person name="Wang S."/>
            <person name="Wang H."/>
            <person name="Wang A."/>
            <person name="Jiang F."/>
            <person name="Liu H."/>
            <person name="Zhao H."/>
            <person name="Xu D."/>
            <person name="Zhang Y."/>
        </authorList>
    </citation>
    <scope>NUCLEOTIDE SEQUENCE [LARGE SCALE GENOMIC DNA]</scope>
    <source>
        <strain evidence="2">cv. Yunnan</strain>
        <tissue evidence="1">Leaves</tissue>
    </source>
</reference>
<evidence type="ECO:0000313" key="1">
    <source>
        <dbReference type="EMBL" id="KAI3816487.1"/>
    </source>
</evidence>
<sequence length="331" mass="37098">MNTTTILSNFHNNPQPPTNGCRTTTTTAITTMNNPLKLINTTRAEPLASKLKCVRKKRSAGLDKASKTIEWLFSKSHEAIQEVTETLQSDPAAQTVNRENNEIRSPFSTCETESMTEIAAATEKDANLKPQGDQIEDDGSRKPMESCLLTSDLEDKARARAREREKTRDIIVIKNVGKTKQLSQEDPSVDFNQSPQGFSKNLDDHNMKESSCYLFEFSNTYHFLKHLHLDNTVRNTDAYMGNITAIPSTNHSIFDYNKAVAEPPACWLNSRNPLLGFLGGWNSENPRMESNNRIVPNITPLNGNMNRENQNPCSAMMSSSFTNFTSENQGE</sequence>
<keyword evidence="2" id="KW-1185">Reference proteome</keyword>
<comment type="caution">
    <text evidence="1">The sequence shown here is derived from an EMBL/GenBank/DDBJ whole genome shotgun (WGS) entry which is preliminary data.</text>
</comment>
<organism evidence="1 2">
    <name type="scientific">Smallanthus sonchifolius</name>
    <dbReference type="NCBI Taxonomy" id="185202"/>
    <lineage>
        <taxon>Eukaryota</taxon>
        <taxon>Viridiplantae</taxon>
        <taxon>Streptophyta</taxon>
        <taxon>Embryophyta</taxon>
        <taxon>Tracheophyta</taxon>
        <taxon>Spermatophyta</taxon>
        <taxon>Magnoliopsida</taxon>
        <taxon>eudicotyledons</taxon>
        <taxon>Gunneridae</taxon>
        <taxon>Pentapetalae</taxon>
        <taxon>asterids</taxon>
        <taxon>campanulids</taxon>
        <taxon>Asterales</taxon>
        <taxon>Asteraceae</taxon>
        <taxon>Asteroideae</taxon>
        <taxon>Heliantheae alliance</taxon>
        <taxon>Millerieae</taxon>
        <taxon>Smallanthus</taxon>
    </lineage>
</organism>
<protein>
    <submittedName>
        <fullName evidence="1">Uncharacterized protein</fullName>
    </submittedName>
</protein>
<reference evidence="2" key="1">
    <citation type="journal article" date="2022" name="Mol. Ecol. Resour.">
        <title>The genomes of chicory, endive, great burdock and yacon provide insights into Asteraceae palaeo-polyploidization history and plant inulin production.</title>
        <authorList>
            <person name="Fan W."/>
            <person name="Wang S."/>
            <person name="Wang H."/>
            <person name="Wang A."/>
            <person name="Jiang F."/>
            <person name="Liu H."/>
            <person name="Zhao H."/>
            <person name="Xu D."/>
            <person name="Zhang Y."/>
        </authorList>
    </citation>
    <scope>NUCLEOTIDE SEQUENCE [LARGE SCALE GENOMIC DNA]</scope>
    <source>
        <strain evidence="2">cv. Yunnan</strain>
    </source>
</reference>
<dbReference type="Proteomes" id="UP001056120">
    <property type="component" value="Linkage Group LG05"/>
</dbReference>
<proteinExistence type="predicted"/>
<dbReference type="EMBL" id="CM042022">
    <property type="protein sequence ID" value="KAI3816487.1"/>
    <property type="molecule type" value="Genomic_DNA"/>
</dbReference>